<proteinExistence type="predicted"/>
<evidence type="ECO:0000313" key="1">
    <source>
        <dbReference type="EMBL" id="MBY5630926.1"/>
    </source>
</evidence>
<name>A0AAJ1EG34_RHILE</name>
<protein>
    <submittedName>
        <fullName evidence="1">Uncharacterized protein</fullName>
    </submittedName>
</protein>
<reference evidence="1" key="1">
    <citation type="submission" date="2020-04" db="EMBL/GenBank/DDBJ databases">
        <title>Global-level population genomics supports evidence of horizontal gene transfer on evolution of Rhizobia in Lentils.</title>
        <authorList>
            <person name="Gai Y."/>
            <person name="Cook D."/>
            <person name="Riely B."/>
        </authorList>
    </citation>
    <scope>NUCLEOTIDE SEQUENCE</scope>
    <source>
        <strain evidence="1">Derici101B</strain>
    </source>
</reference>
<gene>
    <name evidence="1" type="ORF">HFO42_22905</name>
</gene>
<accession>A0AAJ1EG34</accession>
<dbReference type="AlphaFoldDB" id="A0AAJ1EG34"/>
<sequence length="90" mass="10015">MDANLPDGIYPFIDQRLPLAQLARSRFPLDLKTLLRTQAAANGIDLICGEPVELTCQTAAYGDATFLVYWPHEQDRPHMLAPKRFSTGTA</sequence>
<evidence type="ECO:0000313" key="2">
    <source>
        <dbReference type="Proteomes" id="UP000825699"/>
    </source>
</evidence>
<organism evidence="1 2">
    <name type="scientific">Rhizobium leguminosarum</name>
    <dbReference type="NCBI Taxonomy" id="384"/>
    <lineage>
        <taxon>Bacteria</taxon>
        <taxon>Pseudomonadati</taxon>
        <taxon>Pseudomonadota</taxon>
        <taxon>Alphaproteobacteria</taxon>
        <taxon>Hyphomicrobiales</taxon>
        <taxon>Rhizobiaceae</taxon>
        <taxon>Rhizobium/Agrobacterium group</taxon>
        <taxon>Rhizobium</taxon>
    </lineage>
</organism>
<comment type="caution">
    <text evidence="1">The sequence shown here is derived from an EMBL/GenBank/DDBJ whole genome shotgun (WGS) entry which is preliminary data.</text>
</comment>
<dbReference type="EMBL" id="JAAXEP010000012">
    <property type="protein sequence ID" value="MBY5630926.1"/>
    <property type="molecule type" value="Genomic_DNA"/>
</dbReference>
<dbReference type="Proteomes" id="UP000825699">
    <property type="component" value="Unassembled WGS sequence"/>
</dbReference>